<dbReference type="InterPro" id="IPR017871">
    <property type="entry name" value="ABC_transporter-like_CS"/>
</dbReference>
<evidence type="ECO:0000313" key="8">
    <source>
        <dbReference type="EMBL" id="KKL55092.1"/>
    </source>
</evidence>
<protein>
    <recommendedName>
        <fullName evidence="7">ABC transporter domain-containing protein</fullName>
    </recommendedName>
</protein>
<evidence type="ECO:0000256" key="2">
    <source>
        <dbReference type="ARBA" id="ARBA00022448"/>
    </source>
</evidence>
<dbReference type="CDD" id="cd03257">
    <property type="entry name" value="ABC_NikE_OppD_transporters"/>
    <property type="match status" value="1"/>
</dbReference>
<feature type="non-terminal residue" evidence="8">
    <location>
        <position position="1"/>
    </location>
</feature>
<dbReference type="Gene3D" id="3.40.50.300">
    <property type="entry name" value="P-loop containing nucleotide triphosphate hydrolases"/>
    <property type="match status" value="2"/>
</dbReference>
<reference evidence="8" key="1">
    <citation type="journal article" date="2015" name="Nature">
        <title>Complex archaea that bridge the gap between prokaryotes and eukaryotes.</title>
        <authorList>
            <person name="Spang A."/>
            <person name="Saw J.H."/>
            <person name="Jorgensen S.L."/>
            <person name="Zaremba-Niedzwiedzka K."/>
            <person name="Martijn J."/>
            <person name="Lind A.E."/>
            <person name="van Eijk R."/>
            <person name="Schleper C."/>
            <person name="Guy L."/>
            <person name="Ettema T.J."/>
        </authorList>
    </citation>
    <scope>NUCLEOTIDE SEQUENCE</scope>
</reference>
<dbReference type="InterPro" id="IPR013563">
    <property type="entry name" value="Oligopep_ABC_C"/>
</dbReference>
<dbReference type="PANTHER" id="PTHR43297:SF2">
    <property type="entry name" value="DIPEPTIDE TRANSPORT ATP-BINDING PROTEIN DPPD"/>
    <property type="match status" value="1"/>
</dbReference>
<evidence type="ECO:0000256" key="4">
    <source>
        <dbReference type="ARBA" id="ARBA00022741"/>
    </source>
</evidence>
<dbReference type="InterPro" id="IPR027417">
    <property type="entry name" value="P-loop_NTPase"/>
</dbReference>
<dbReference type="InterPro" id="IPR003439">
    <property type="entry name" value="ABC_transporter-like_ATP-bd"/>
</dbReference>
<dbReference type="PROSITE" id="PS00211">
    <property type="entry name" value="ABC_TRANSPORTER_1"/>
    <property type="match status" value="1"/>
</dbReference>
<keyword evidence="2" id="KW-0813">Transport</keyword>
<proteinExistence type="predicted"/>
<keyword evidence="5" id="KW-0067">ATP-binding</keyword>
<dbReference type="PROSITE" id="PS50893">
    <property type="entry name" value="ABC_TRANSPORTER_2"/>
    <property type="match status" value="1"/>
</dbReference>
<evidence type="ECO:0000256" key="1">
    <source>
        <dbReference type="ARBA" id="ARBA00004202"/>
    </source>
</evidence>
<dbReference type="Pfam" id="PF00005">
    <property type="entry name" value="ABC_tran"/>
    <property type="match status" value="1"/>
</dbReference>
<dbReference type="InterPro" id="IPR003593">
    <property type="entry name" value="AAA+_ATPase"/>
</dbReference>
<dbReference type="GO" id="GO:0015833">
    <property type="term" value="P:peptide transport"/>
    <property type="evidence" value="ECO:0007669"/>
    <property type="project" value="InterPro"/>
</dbReference>
<dbReference type="GO" id="GO:0016887">
    <property type="term" value="F:ATP hydrolysis activity"/>
    <property type="evidence" value="ECO:0007669"/>
    <property type="project" value="InterPro"/>
</dbReference>
<dbReference type="GO" id="GO:0005524">
    <property type="term" value="F:ATP binding"/>
    <property type="evidence" value="ECO:0007669"/>
    <property type="project" value="UniProtKB-KW"/>
</dbReference>
<keyword evidence="4" id="KW-0547">Nucleotide-binding</keyword>
<name>A0A0F9FVC4_9ZZZZ</name>
<dbReference type="PANTHER" id="PTHR43297">
    <property type="entry name" value="OLIGOPEPTIDE TRANSPORT ATP-BINDING PROTEIN APPD"/>
    <property type="match status" value="1"/>
</dbReference>
<gene>
    <name evidence="8" type="ORF">LCGC14_2258880</name>
</gene>
<keyword evidence="6" id="KW-0472">Membrane</keyword>
<comment type="caution">
    <text evidence="8">The sequence shown here is derived from an EMBL/GenBank/DDBJ whole genome shotgun (WGS) entry which is preliminary data.</text>
</comment>
<organism evidence="8">
    <name type="scientific">marine sediment metagenome</name>
    <dbReference type="NCBI Taxonomy" id="412755"/>
    <lineage>
        <taxon>unclassified sequences</taxon>
        <taxon>metagenomes</taxon>
        <taxon>ecological metagenomes</taxon>
    </lineage>
</organism>
<keyword evidence="3" id="KW-1003">Cell membrane</keyword>
<sequence>LLSVRDLRTYFYTDDGVVKAVDGVGFRIAPAQTFAMVGESGCGKSLTALAMLGILPRGMKATGEVIFRGEDLLHADESRFRAVRGHEIAMVFQEPMTSLNPVLKVGYQIEEVINTHLAVSKKEAARMAVSLLRSLNIPSPEQRVREYPHQLSGGMRQRVMMAMAISCSPSLLIADEPTTALDVTIEAQLLSLMHDLQREFGMAIVFITHDLGVVAQVADKVAPTTALDVTIQAQILDLMRTLQAELGMGVLLITHDLGIIAENAETVAIMYAGRLVEQAPVAELFASPMHPYTIGLLNSVPAHRGTKLKPVRGLVPKPWELPAGCTFSDRCDFAIDACSAKEPDFIEVDTGHRSRCIRTEAAPWRNGNNK</sequence>
<evidence type="ECO:0000256" key="5">
    <source>
        <dbReference type="ARBA" id="ARBA00022840"/>
    </source>
</evidence>
<feature type="domain" description="ABC transporter" evidence="7">
    <location>
        <begin position="2"/>
        <end position="251"/>
    </location>
</feature>
<dbReference type="AlphaFoldDB" id="A0A0F9FVC4"/>
<evidence type="ECO:0000256" key="3">
    <source>
        <dbReference type="ARBA" id="ARBA00022475"/>
    </source>
</evidence>
<dbReference type="InterPro" id="IPR050388">
    <property type="entry name" value="ABC_Ni/Peptide_Import"/>
</dbReference>
<dbReference type="Pfam" id="PF08352">
    <property type="entry name" value="oligo_HPY"/>
    <property type="match status" value="1"/>
</dbReference>
<dbReference type="GO" id="GO:0005886">
    <property type="term" value="C:plasma membrane"/>
    <property type="evidence" value="ECO:0007669"/>
    <property type="project" value="UniProtKB-SubCell"/>
</dbReference>
<evidence type="ECO:0000256" key="6">
    <source>
        <dbReference type="ARBA" id="ARBA00023136"/>
    </source>
</evidence>
<evidence type="ECO:0000259" key="7">
    <source>
        <dbReference type="PROSITE" id="PS50893"/>
    </source>
</evidence>
<dbReference type="EMBL" id="LAZR01030964">
    <property type="protein sequence ID" value="KKL55092.1"/>
    <property type="molecule type" value="Genomic_DNA"/>
</dbReference>
<dbReference type="SUPFAM" id="SSF52540">
    <property type="entry name" value="P-loop containing nucleoside triphosphate hydrolases"/>
    <property type="match status" value="2"/>
</dbReference>
<dbReference type="NCBIfam" id="TIGR01727">
    <property type="entry name" value="oligo_HPY"/>
    <property type="match status" value="1"/>
</dbReference>
<comment type="subcellular location">
    <subcellularLocation>
        <location evidence="1">Cell membrane</location>
        <topology evidence="1">Peripheral membrane protein</topology>
    </subcellularLocation>
</comment>
<accession>A0A0F9FVC4</accession>
<dbReference type="SMART" id="SM00382">
    <property type="entry name" value="AAA"/>
    <property type="match status" value="1"/>
</dbReference>